<evidence type="ECO:0000313" key="1">
    <source>
        <dbReference type="EMBL" id="KII83398.1"/>
    </source>
</evidence>
<organism evidence="1 2">
    <name type="scientific">Plicaturopsis crispa FD-325 SS-3</name>
    <dbReference type="NCBI Taxonomy" id="944288"/>
    <lineage>
        <taxon>Eukaryota</taxon>
        <taxon>Fungi</taxon>
        <taxon>Dikarya</taxon>
        <taxon>Basidiomycota</taxon>
        <taxon>Agaricomycotina</taxon>
        <taxon>Agaricomycetes</taxon>
        <taxon>Agaricomycetidae</taxon>
        <taxon>Amylocorticiales</taxon>
        <taxon>Amylocorticiaceae</taxon>
        <taxon>Plicatura</taxon>
        <taxon>Plicaturopsis crispa</taxon>
    </lineage>
</organism>
<name>A0A0C9T5L8_PLICR</name>
<dbReference type="Proteomes" id="UP000053263">
    <property type="component" value="Unassembled WGS sequence"/>
</dbReference>
<dbReference type="HOGENOM" id="CLU_051720_1_0_1"/>
<dbReference type="EMBL" id="KN832578">
    <property type="protein sequence ID" value="KII83398.1"/>
    <property type="molecule type" value="Genomic_DNA"/>
</dbReference>
<gene>
    <name evidence="1" type="ORF">PLICRDRAFT_127365</name>
</gene>
<protein>
    <recommendedName>
        <fullName evidence="3">F-box domain-containing protein</fullName>
    </recommendedName>
</protein>
<accession>A0A0C9T5L8</accession>
<reference evidence="1 2" key="1">
    <citation type="submission" date="2014-06" db="EMBL/GenBank/DDBJ databases">
        <title>Evolutionary Origins and Diversification of the Mycorrhizal Mutualists.</title>
        <authorList>
            <consortium name="DOE Joint Genome Institute"/>
            <consortium name="Mycorrhizal Genomics Consortium"/>
            <person name="Kohler A."/>
            <person name="Kuo A."/>
            <person name="Nagy L.G."/>
            <person name="Floudas D."/>
            <person name="Copeland A."/>
            <person name="Barry K.W."/>
            <person name="Cichocki N."/>
            <person name="Veneault-Fourrey C."/>
            <person name="LaButti K."/>
            <person name="Lindquist E.A."/>
            <person name="Lipzen A."/>
            <person name="Lundell T."/>
            <person name="Morin E."/>
            <person name="Murat C."/>
            <person name="Riley R."/>
            <person name="Ohm R."/>
            <person name="Sun H."/>
            <person name="Tunlid A."/>
            <person name="Henrissat B."/>
            <person name="Grigoriev I.V."/>
            <person name="Hibbett D.S."/>
            <person name="Martin F."/>
        </authorList>
    </citation>
    <scope>NUCLEOTIDE SEQUENCE [LARGE SCALE GENOMIC DNA]</scope>
    <source>
        <strain evidence="1 2">FD-325 SS-3</strain>
    </source>
</reference>
<sequence>MDPTVSNCDEAASFSPLPSELIIHIFDIAAATSTPTALTLCLVASWTCKLARRHLLDTVVVSRARQARVFLQGLHDAKDRAGSAAMVHHLWILQAVSRDSTISQMPNLTDLAITPAGLFHSLWKWGRPLLPRSVRPSDPRTGDLRLTLISFPNIQSSLDQICRRAAAEKDERERPALLSSVTHLSCALLSDDRSSAAVLRWAVPLVRVFPRLTHLAICLRVETGSWRADLEQICAGCTQLQALVVVITAPVGLLHQPVDLAALDSLRERFPCLYVTDDAPRASWEAWVEEIRTGNSIWKRTIRQGSNGA</sequence>
<evidence type="ECO:0008006" key="3">
    <source>
        <dbReference type="Google" id="ProtNLM"/>
    </source>
</evidence>
<dbReference type="AlphaFoldDB" id="A0A0C9T5L8"/>
<evidence type="ECO:0000313" key="2">
    <source>
        <dbReference type="Proteomes" id="UP000053263"/>
    </source>
</evidence>
<keyword evidence="2" id="KW-1185">Reference proteome</keyword>
<proteinExistence type="predicted"/>